<dbReference type="PANTHER" id="PTHR10217">
    <property type="entry name" value="VOLTAGE AND LIGAND GATED POTASSIUM CHANNEL"/>
    <property type="match status" value="1"/>
</dbReference>
<protein>
    <recommendedName>
        <fullName evidence="2">Ion transport domain-containing protein</fullName>
    </recommendedName>
</protein>
<accession>A0A7S2H4Q1</accession>
<name>A0A7S2H4Q1_9STRA</name>
<organism evidence="1">
    <name type="scientific">Octactis speculum</name>
    <dbReference type="NCBI Taxonomy" id="3111310"/>
    <lineage>
        <taxon>Eukaryota</taxon>
        <taxon>Sar</taxon>
        <taxon>Stramenopiles</taxon>
        <taxon>Ochrophyta</taxon>
        <taxon>Dictyochophyceae</taxon>
        <taxon>Dictyochales</taxon>
        <taxon>Dictyochaceae</taxon>
        <taxon>Octactis</taxon>
    </lineage>
</organism>
<dbReference type="InterPro" id="IPR050818">
    <property type="entry name" value="KCNH_animal-type"/>
</dbReference>
<dbReference type="PANTHER" id="PTHR10217:SF435">
    <property type="entry name" value="POTASSIUM VOLTAGE-GATED CHANNEL PROTEIN EAG"/>
    <property type="match status" value="1"/>
</dbReference>
<gene>
    <name evidence="1" type="ORF">DSPE1174_LOCUS29754</name>
</gene>
<dbReference type="EMBL" id="HBGS01057074">
    <property type="protein sequence ID" value="CAD9480392.1"/>
    <property type="molecule type" value="Transcribed_RNA"/>
</dbReference>
<dbReference type="GO" id="GO:0005249">
    <property type="term" value="F:voltage-gated potassium channel activity"/>
    <property type="evidence" value="ECO:0007669"/>
    <property type="project" value="TreeGrafter"/>
</dbReference>
<feature type="non-terminal residue" evidence="1">
    <location>
        <position position="181"/>
    </location>
</feature>
<sequence>MILRSVLLNGAGGQKKPQHLLVQAKRREHNQELLAHAKYNKNSTNAFMRKKFWVGVRAALQRLRRTDRHGTGLESPPLRDDTSTTEDLRRKLGSDTVTQISQDPASLRWMILPTSPWKSKWDMLVGVMIIFCGIVIPLRICFDVQVALWSSSWWIDTSIDVAFTMDMIFCFREAYLIDSPE</sequence>
<evidence type="ECO:0008006" key="2">
    <source>
        <dbReference type="Google" id="ProtNLM"/>
    </source>
</evidence>
<dbReference type="GO" id="GO:0005886">
    <property type="term" value="C:plasma membrane"/>
    <property type="evidence" value="ECO:0007669"/>
    <property type="project" value="TreeGrafter"/>
</dbReference>
<dbReference type="GO" id="GO:0042391">
    <property type="term" value="P:regulation of membrane potential"/>
    <property type="evidence" value="ECO:0007669"/>
    <property type="project" value="TreeGrafter"/>
</dbReference>
<reference evidence="1" key="1">
    <citation type="submission" date="2021-01" db="EMBL/GenBank/DDBJ databases">
        <authorList>
            <person name="Corre E."/>
            <person name="Pelletier E."/>
            <person name="Niang G."/>
            <person name="Scheremetjew M."/>
            <person name="Finn R."/>
            <person name="Kale V."/>
            <person name="Holt S."/>
            <person name="Cochrane G."/>
            <person name="Meng A."/>
            <person name="Brown T."/>
            <person name="Cohen L."/>
        </authorList>
    </citation>
    <scope>NUCLEOTIDE SEQUENCE</scope>
    <source>
        <strain evidence="1">CCMP1381</strain>
    </source>
</reference>
<evidence type="ECO:0000313" key="1">
    <source>
        <dbReference type="EMBL" id="CAD9480392.1"/>
    </source>
</evidence>
<dbReference type="AlphaFoldDB" id="A0A7S2H4Q1"/>
<proteinExistence type="predicted"/>